<organism evidence="1 2">
    <name type="scientific">Populus deltoides</name>
    <name type="common">Eastern poplar</name>
    <name type="synonym">Eastern cottonwood</name>
    <dbReference type="NCBI Taxonomy" id="3696"/>
    <lineage>
        <taxon>Eukaryota</taxon>
        <taxon>Viridiplantae</taxon>
        <taxon>Streptophyta</taxon>
        <taxon>Embryophyta</taxon>
        <taxon>Tracheophyta</taxon>
        <taxon>Spermatophyta</taxon>
        <taxon>Magnoliopsida</taxon>
        <taxon>eudicotyledons</taxon>
        <taxon>Gunneridae</taxon>
        <taxon>Pentapetalae</taxon>
        <taxon>rosids</taxon>
        <taxon>fabids</taxon>
        <taxon>Malpighiales</taxon>
        <taxon>Salicaceae</taxon>
        <taxon>Saliceae</taxon>
        <taxon>Populus</taxon>
    </lineage>
</organism>
<evidence type="ECO:0000313" key="2">
    <source>
        <dbReference type="Proteomes" id="UP000807159"/>
    </source>
</evidence>
<dbReference type="Proteomes" id="UP000807159">
    <property type="component" value="Chromosome 14"/>
</dbReference>
<reference evidence="1" key="1">
    <citation type="journal article" date="2021" name="J. Hered.">
        <title>Genome Assembly of Salicaceae Populus deltoides (Eastern Cottonwood) I-69 Based on Nanopore Sequencing and Hi-C Technologies.</title>
        <authorList>
            <person name="Bai S."/>
            <person name="Wu H."/>
            <person name="Zhang J."/>
            <person name="Pan Z."/>
            <person name="Zhao W."/>
            <person name="Li Z."/>
            <person name="Tong C."/>
        </authorList>
    </citation>
    <scope>NUCLEOTIDE SEQUENCE</scope>
    <source>
        <tissue evidence="1">Leaf</tissue>
    </source>
</reference>
<sequence length="160" mass="17825">MEIIASSQYLNIGLESTPPWGGYRRVGVLPCEFPNLQGTAEARSRQGRELRLKLLKTTFKALVQRLDAIESKLMVGIGVSVAFITETILTWRVLELSGKIPAKKGREKEFESTLQKLRGKAVDTSSCEAAEIKDHIETLERLPKAKLLDFSKKTPALKSL</sequence>
<comment type="caution">
    <text evidence="1">The sequence shown here is derived from an EMBL/GenBank/DDBJ whole genome shotgun (WGS) entry which is preliminary data.</text>
</comment>
<proteinExistence type="predicted"/>
<protein>
    <submittedName>
        <fullName evidence="1">Uncharacterized protein</fullName>
    </submittedName>
</protein>
<keyword evidence="2" id="KW-1185">Reference proteome</keyword>
<dbReference type="AlphaFoldDB" id="A0A8T2X6U5"/>
<name>A0A8T2X6U5_POPDE</name>
<gene>
    <name evidence="1" type="ORF">H0E87_024781</name>
</gene>
<dbReference type="EMBL" id="JACEGQ020000014">
    <property type="protein sequence ID" value="KAH8489269.1"/>
    <property type="molecule type" value="Genomic_DNA"/>
</dbReference>
<accession>A0A8T2X6U5</accession>
<evidence type="ECO:0000313" key="1">
    <source>
        <dbReference type="EMBL" id="KAH8489269.1"/>
    </source>
</evidence>